<evidence type="ECO:0000313" key="1">
    <source>
        <dbReference type="EMBL" id="KMM68807.1"/>
    </source>
</evidence>
<dbReference type="Proteomes" id="UP000054567">
    <property type="component" value="Unassembled WGS sequence"/>
</dbReference>
<gene>
    <name evidence="1" type="ORF">CPAG_05131</name>
</gene>
<reference evidence="2" key="3">
    <citation type="journal article" date="2010" name="Genome Res.">
        <title>Population genomic sequencing of Coccidioides fungi reveals recent hybridization and transposon control.</title>
        <authorList>
            <person name="Neafsey D.E."/>
            <person name="Barker B.M."/>
            <person name="Sharpton T.J."/>
            <person name="Stajich J.E."/>
            <person name="Park D.J."/>
            <person name="Whiston E."/>
            <person name="Hung C.-Y."/>
            <person name="McMahan C."/>
            <person name="White J."/>
            <person name="Sykes S."/>
            <person name="Heiman D."/>
            <person name="Young S."/>
            <person name="Zeng Q."/>
            <person name="Abouelleil A."/>
            <person name="Aftuck L."/>
            <person name="Bessette D."/>
            <person name="Brown A."/>
            <person name="FitzGerald M."/>
            <person name="Lui A."/>
            <person name="Macdonald J.P."/>
            <person name="Priest M."/>
            <person name="Orbach M.J."/>
            <person name="Galgiani J.N."/>
            <person name="Kirkland T.N."/>
            <person name="Cole G.T."/>
            <person name="Birren B.W."/>
            <person name="Henn M.R."/>
            <person name="Taylor J.W."/>
            <person name="Rounsley S.D."/>
        </authorList>
    </citation>
    <scope>NUCLEOTIDE SEQUENCE [LARGE SCALE GENOMIC DNA]</scope>
    <source>
        <strain evidence="2">RMSCC 3488</strain>
    </source>
</reference>
<dbReference type="EMBL" id="DS268111">
    <property type="protein sequence ID" value="KMM68807.1"/>
    <property type="molecule type" value="Genomic_DNA"/>
</dbReference>
<reference evidence="1 2" key="1">
    <citation type="submission" date="2007-06" db="EMBL/GenBank/DDBJ databases">
        <title>The Genome Sequence of Coccidioides posadasii RMSCC_3488.</title>
        <authorList>
            <consortium name="Coccidioides Genome Resources Consortium"/>
            <consortium name="The Broad Institute Genome Sequencing Platform"/>
            <person name="Henn M.R."/>
            <person name="Sykes S."/>
            <person name="Young S."/>
            <person name="Jaffe D."/>
            <person name="Berlin A."/>
            <person name="Alvarez P."/>
            <person name="Butler J."/>
            <person name="Gnerre S."/>
            <person name="Grabherr M."/>
            <person name="Mauceli E."/>
            <person name="Brockman W."/>
            <person name="Kodira C."/>
            <person name="Alvarado L."/>
            <person name="Zeng Q."/>
            <person name="Crawford M."/>
            <person name="Antoine C."/>
            <person name="Devon K."/>
            <person name="Galgiani J."/>
            <person name="Orsborn K."/>
            <person name="Lewis M.L."/>
            <person name="Nusbaum C."/>
            <person name="Galagan J."/>
            <person name="Birren B."/>
        </authorList>
    </citation>
    <scope>NUCLEOTIDE SEQUENCE [LARGE SCALE GENOMIC DNA]</scope>
    <source>
        <strain evidence="1 2">RMSCC 3488</strain>
    </source>
</reference>
<accession>A0A0J6IAZ4</accession>
<proteinExistence type="predicted"/>
<evidence type="ECO:0000313" key="2">
    <source>
        <dbReference type="Proteomes" id="UP000054567"/>
    </source>
</evidence>
<dbReference type="VEuPathDB" id="FungiDB:CPAG_05131"/>
<protein>
    <submittedName>
        <fullName evidence="1">Uncharacterized protein</fullName>
    </submittedName>
</protein>
<organism evidence="1 2">
    <name type="scientific">Coccidioides posadasii RMSCC 3488</name>
    <dbReference type="NCBI Taxonomy" id="454284"/>
    <lineage>
        <taxon>Eukaryota</taxon>
        <taxon>Fungi</taxon>
        <taxon>Dikarya</taxon>
        <taxon>Ascomycota</taxon>
        <taxon>Pezizomycotina</taxon>
        <taxon>Eurotiomycetes</taxon>
        <taxon>Eurotiomycetidae</taxon>
        <taxon>Onygenales</taxon>
        <taxon>Onygenaceae</taxon>
        <taxon>Coccidioides</taxon>
    </lineage>
</organism>
<sequence length="135" mass="15280">MGTADSKVPALHALLHTNQPLSQSVLNPVCNFEMWFPQVKPGDPVQQHRSRNFSFRIQRCVIDTKEACISATVLKKREWHGALKRSKGKEKIRAAGVFIFEKLNFVPESRSRQRVTGAVEPESLGRRVSGYNFMA</sequence>
<dbReference type="AlphaFoldDB" id="A0A0J6IAZ4"/>
<reference evidence="2" key="2">
    <citation type="journal article" date="2009" name="Genome Res.">
        <title>Comparative genomic analyses of the human fungal pathogens Coccidioides and their relatives.</title>
        <authorList>
            <person name="Sharpton T.J."/>
            <person name="Stajich J.E."/>
            <person name="Rounsley S.D."/>
            <person name="Gardner M.J."/>
            <person name="Wortman J.R."/>
            <person name="Jordar V.S."/>
            <person name="Maiti R."/>
            <person name="Kodira C.D."/>
            <person name="Neafsey D.E."/>
            <person name="Zeng Q."/>
            <person name="Hung C.-Y."/>
            <person name="McMahan C."/>
            <person name="Muszewska A."/>
            <person name="Grynberg M."/>
            <person name="Mandel M.A."/>
            <person name="Kellner E.M."/>
            <person name="Barker B.M."/>
            <person name="Galgiani J.N."/>
            <person name="Orbach M.J."/>
            <person name="Kirkland T.N."/>
            <person name="Cole G.T."/>
            <person name="Henn M.R."/>
            <person name="Birren B.W."/>
            <person name="Taylor J.W."/>
        </authorList>
    </citation>
    <scope>NUCLEOTIDE SEQUENCE [LARGE SCALE GENOMIC DNA]</scope>
    <source>
        <strain evidence="2">RMSCC 3488</strain>
    </source>
</reference>
<name>A0A0J6IAZ4_COCPO</name>